<keyword evidence="2" id="KW-0238">DNA-binding</keyword>
<dbReference type="InterPro" id="IPR052158">
    <property type="entry name" value="INH-QAR"/>
</dbReference>
<dbReference type="Proteomes" id="UP001230978">
    <property type="component" value="Chromosome"/>
</dbReference>
<dbReference type="InterPro" id="IPR020449">
    <property type="entry name" value="Tscrpt_reg_AraC-type_HTH"/>
</dbReference>
<accession>A0ABY8Q9B7</accession>
<gene>
    <name evidence="5" type="ORF">QF092_03180</name>
</gene>
<dbReference type="InterPro" id="IPR018062">
    <property type="entry name" value="HTH_AraC-typ_CS"/>
</dbReference>
<dbReference type="PANTHER" id="PTHR43130:SF3">
    <property type="entry name" value="HTH-TYPE TRANSCRIPTIONAL REGULATOR RV1931C"/>
    <property type="match status" value="1"/>
</dbReference>
<feature type="domain" description="HTH araC/xylS-type" evidence="4">
    <location>
        <begin position="247"/>
        <end position="345"/>
    </location>
</feature>
<evidence type="ECO:0000256" key="2">
    <source>
        <dbReference type="ARBA" id="ARBA00023125"/>
    </source>
</evidence>
<dbReference type="InterPro" id="IPR002818">
    <property type="entry name" value="DJ-1/PfpI"/>
</dbReference>
<dbReference type="PANTHER" id="PTHR43130">
    <property type="entry name" value="ARAC-FAMILY TRANSCRIPTIONAL REGULATOR"/>
    <property type="match status" value="1"/>
</dbReference>
<dbReference type="SMART" id="SM00342">
    <property type="entry name" value="HTH_ARAC"/>
    <property type="match status" value="1"/>
</dbReference>
<dbReference type="Gene3D" id="3.40.50.880">
    <property type="match status" value="1"/>
</dbReference>
<dbReference type="InterPro" id="IPR029062">
    <property type="entry name" value="Class_I_gatase-like"/>
</dbReference>
<organism evidence="5 6">
    <name type="scientific">Fuscovulum ytuae</name>
    <dbReference type="NCBI Taxonomy" id="3042299"/>
    <lineage>
        <taxon>Bacteria</taxon>
        <taxon>Pseudomonadati</taxon>
        <taxon>Pseudomonadota</taxon>
        <taxon>Alphaproteobacteria</taxon>
        <taxon>Rhodobacterales</taxon>
        <taxon>Paracoccaceae</taxon>
        <taxon>Fuscovulum</taxon>
    </lineage>
</organism>
<dbReference type="InterPro" id="IPR018060">
    <property type="entry name" value="HTH_AraC"/>
</dbReference>
<protein>
    <submittedName>
        <fullName evidence="5">GlxA family transcriptional regulator</fullName>
    </submittedName>
</protein>
<dbReference type="PROSITE" id="PS01124">
    <property type="entry name" value="HTH_ARAC_FAMILY_2"/>
    <property type="match status" value="1"/>
</dbReference>
<dbReference type="Gene3D" id="1.10.10.60">
    <property type="entry name" value="Homeodomain-like"/>
    <property type="match status" value="1"/>
</dbReference>
<sequence length="354" mass="38783">MRASKADDSGMERGMTANFVPKGVAHVPVPKVTEPVQMTFVLLPNFSLIAFSSAIEPLRIANQLAGQMLFEWEVLSETGAAVGCSNGVKLQVDGPLGDTKSKAMVFVCAGVEPEKSASRKVADWLRQQWRMGRTVGGLCTGAYALAKAGILEGRSFTLHWENLPPFVETFGHLRPLEQLYCIDGRILTSAGGAAATDLFIEIVAKNYGDRLADAVLKMCLHGQQRPADLRQRMSLSSTLGIRNPVLVEVIRKFEENLEQGVDIEAVATTMGVSRRQVERLFQRYVGMSPKQYLNGLRLERARALLTETDLPVAEVAYGCGFNATNTFTKAFRQRYGVSPRRLSNRQGGASKVSN</sequence>
<evidence type="ECO:0000256" key="3">
    <source>
        <dbReference type="ARBA" id="ARBA00023163"/>
    </source>
</evidence>
<dbReference type="RefSeq" id="WP_281467565.1">
    <property type="nucleotide sequence ID" value="NZ_CP124535.1"/>
</dbReference>
<keyword evidence="3" id="KW-0804">Transcription</keyword>
<dbReference type="CDD" id="cd03136">
    <property type="entry name" value="GATase1_AraC_ArgR_like"/>
    <property type="match status" value="1"/>
</dbReference>
<evidence type="ECO:0000313" key="6">
    <source>
        <dbReference type="Proteomes" id="UP001230978"/>
    </source>
</evidence>
<dbReference type="InterPro" id="IPR009057">
    <property type="entry name" value="Homeodomain-like_sf"/>
</dbReference>
<proteinExistence type="predicted"/>
<keyword evidence="1" id="KW-0805">Transcription regulation</keyword>
<dbReference type="EMBL" id="CP124535">
    <property type="protein sequence ID" value="WGV16830.1"/>
    <property type="molecule type" value="Genomic_DNA"/>
</dbReference>
<dbReference type="SUPFAM" id="SSF46689">
    <property type="entry name" value="Homeodomain-like"/>
    <property type="match status" value="2"/>
</dbReference>
<reference evidence="5 6" key="1">
    <citation type="submission" date="2023-04" db="EMBL/GenBank/DDBJ databases">
        <title>YMD61, complete Genome.</title>
        <authorList>
            <person name="Zhang J."/>
        </authorList>
    </citation>
    <scope>NUCLEOTIDE SEQUENCE [LARGE SCALE GENOMIC DNA]</scope>
    <source>
        <strain evidence="5 6">YMD61</strain>
    </source>
</reference>
<evidence type="ECO:0000256" key="1">
    <source>
        <dbReference type="ARBA" id="ARBA00023015"/>
    </source>
</evidence>
<evidence type="ECO:0000259" key="4">
    <source>
        <dbReference type="PROSITE" id="PS01124"/>
    </source>
</evidence>
<evidence type="ECO:0000313" key="5">
    <source>
        <dbReference type="EMBL" id="WGV16830.1"/>
    </source>
</evidence>
<dbReference type="PROSITE" id="PS00041">
    <property type="entry name" value="HTH_ARAC_FAMILY_1"/>
    <property type="match status" value="1"/>
</dbReference>
<dbReference type="Pfam" id="PF01965">
    <property type="entry name" value="DJ-1_PfpI"/>
    <property type="match status" value="1"/>
</dbReference>
<dbReference type="Pfam" id="PF12833">
    <property type="entry name" value="HTH_18"/>
    <property type="match status" value="1"/>
</dbReference>
<name>A0ABY8Q9B7_9RHOB</name>
<keyword evidence="6" id="KW-1185">Reference proteome</keyword>
<dbReference type="SUPFAM" id="SSF52317">
    <property type="entry name" value="Class I glutamine amidotransferase-like"/>
    <property type="match status" value="1"/>
</dbReference>
<dbReference type="PRINTS" id="PR00032">
    <property type="entry name" value="HTHARAC"/>
</dbReference>